<gene>
    <name evidence="1" type="ORF">S01H4_35350</name>
</gene>
<comment type="caution">
    <text evidence="1">The sequence shown here is derived from an EMBL/GenBank/DDBJ whole genome shotgun (WGS) entry which is preliminary data.</text>
</comment>
<reference evidence="1" key="1">
    <citation type="journal article" date="2014" name="Front. Microbiol.">
        <title>High frequency of phylogenetically diverse reductive dehalogenase-homologous genes in deep subseafloor sedimentary metagenomes.</title>
        <authorList>
            <person name="Kawai M."/>
            <person name="Futagami T."/>
            <person name="Toyoda A."/>
            <person name="Takaki Y."/>
            <person name="Nishi S."/>
            <person name="Hori S."/>
            <person name="Arai W."/>
            <person name="Tsubouchi T."/>
            <person name="Morono Y."/>
            <person name="Uchiyama I."/>
            <person name="Ito T."/>
            <person name="Fujiyama A."/>
            <person name="Inagaki F."/>
            <person name="Takami H."/>
        </authorList>
    </citation>
    <scope>NUCLEOTIDE SEQUENCE</scope>
    <source>
        <strain evidence="1">Expedition CK06-06</strain>
    </source>
</reference>
<sequence>PERWPYYEKNIHKYNTRRFPFSLYYVFEKNLDKIIIIAVAHQKRKPGYWKQRFDNSSIK</sequence>
<proteinExistence type="predicted"/>
<dbReference type="EMBL" id="BART01018786">
    <property type="protein sequence ID" value="GAG78017.1"/>
    <property type="molecule type" value="Genomic_DNA"/>
</dbReference>
<evidence type="ECO:0008006" key="2">
    <source>
        <dbReference type="Google" id="ProtNLM"/>
    </source>
</evidence>
<name>X1B9T6_9ZZZZ</name>
<protein>
    <recommendedName>
        <fullName evidence="2">Plasmid stabilization system protein</fullName>
    </recommendedName>
</protein>
<organism evidence="1">
    <name type="scientific">marine sediment metagenome</name>
    <dbReference type="NCBI Taxonomy" id="412755"/>
    <lineage>
        <taxon>unclassified sequences</taxon>
        <taxon>metagenomes</taxon>
        <taxon>ecological metagenomes</taxon>
    </lineage>
</organism>
<evidence type="ECO:0000313" key="1">
    <source>
        <dbReference type="EMBL" id="GAG78017.1"/>
    </source>
</evidence>
<accession>X1B9T6</accession>
<feature type="non-terminal residue" evidence="1">
    <location>
        <position position="1"/>
    </location>
</feature>
<dbReference type="AlphaFoldDB" id="X1B9T6"/>